<comment type="caution">
    <text evidence="2">The sequence shown here is derived from an EMBL/GenBank/DDBJ whole genome shotgun (WGS) entry which is preliminary data.</text>
</comment>
<dbReference type="Proteomes" id="UP000321331">
    <property type="component" value="Unassembled WGS sequence"/>
</dbReference>
<protein>
    <submittedName>
        <fullName evidence="2">Uncharacterized protein</fullName>
    </submittedName>
</protein>
<evidence type="ECO:0000256" key="1">
    <source>
        <dbReference type="SAM" id="MobiDB-lite"/>
    </source>
</evidence>
<sequence>MAWPSLDPDAMDAVGETRLFATGDVIDQAEPSHQRQENTRLGTYEDDNSGEQGLSQAEAKIAASVMTRTYT</sequence>
<dbReference type="AlphaFoldDB" id="A0A5C6T974"/>
<feature type="region of interest" description="Disordered" evidence="1">
    <location>
        <begin position="23"/>
        <end position="57"/>
    </location>
</feature>
<evidence type="ECO:0000313" key="3">
    <source>
        <dbReference type="Proteomes" id="UP000321331"/>
    </source>
</evidence>
<organism evidence="2 3">
    <name type="scientific">Fusarium oxysporum f. sp. cubense</name>
    <dbReference type="NCBI Taxonomy" id="61366"/>
    <lineage>
        <taxon>Eukaryota</taxon>
        <taxon>Fungi</taxon>
        <taxon>Dikarya</taxon>
        <taxon>Ascomycota</taxon>
        <taxon>Pezizomycotina</taxon>
        <taxon>Sordariomycetes</taxon>
        <taxon>Hypocreomycetidae</taxon>
        <taxon>Hypocreales</taxon>
        <taxon>Nectriaceae</taxon>
        <taxon>Fusarium</taxon>
        <taxon>Fusarium oxysporum species complex</taxon>
    </lineage>
</organism>
<accession>A0A5C6T974</accession>
<gene>
    <name evidence="2" type="ORF">FocTR4_00003730</name>
</gene>
<evidence type="ECO:0000313" key="2">
    <source>
        <dbReference type="EMBL" id="TXC07059.1"/>
    </source>
</evidence>
<dbReference type="EMBL" id="VMNF01000005">
    <property type="protein sequence ID" value="TXC07059.1"/>
    <property type="molecule type" value="Genomic_DNA"/>
</dbReference>
<proteinExistence type="predicted"/>
<name>A0A5C6T974_FUSOC</name>
<reference evidence="2 3" key="1">
    <citation type="submission" date="2019-07" db="EMBL/GenBank/DDBJ databases">
        <title>The First High-Quality Draft Genome Sequence of the Causal Agent of the Current Panama Disease Epidemic.</title>
        <authorList>
            <person name="Warmington R.J."/>
            <person name="Kay W."/>
            <person name="Jeffries A."/>
            <person name="Bebber D."/>
            <person name="Moore K."/>
            <person name="Studholme D.J."/>
        </authorList>
    </citation>
    <scope>NUCLEOTIDE SEQUENCE [LARGE SCALE GENOMIC DNA]</scope>
    <source>
        <strain evidence="2 3">TR4</strain>
    </source>
</reference>